<dbReference type="Gene3D" id="3.10.580.10">
    <property type="entry name" value="CBS-domain"/>
    <property type="match status" value="1"/>
</dbReference>
<keyword evidence="1" id="KW-0129">CBS domain</keyword>
<dbReference type="InterPro" id="IPR046342">
    <property type="entry name" value="CBS_dom_sf"/>
</dbReference>
<protein>
    <submittedName>
        <fullName evidence="3">CBS domain protein</fullName>
    </submittedName>
</protein>
<dbReference type="KEGG" id="bmeg:BG04_3672"/>
<dbReference type="Proteomes" id="UP000031829">
    <property type="component" value="Chromosome"/>
</dbReference>
<dbReference type="InterPro" id="IPR000644">
    <property type="entry name" value="CBS_dom"/>
</dbReference>
<dbReference type="Pfam" id="PF00571">
    <property type="entry name" value="CBS"/>
    <property type="match status" value="2"/>
</dbReference>
<dbReference type="CDD" id="cd04622">
    <property type="entry name" value="CBS_pair_HRP1_like"/>
    <property type="match status" value="1"/>
</dbReference>
<dbReference type="PANTHER" id="PTHR43080">
    <property type="entry name" value="CBS DOMAIN-CONTAINING PROTEIN CBSX3, MITOCHONDRIAL"/>
    <property type="match status" value="1"/>
</dbReference>
<evidence type="ECO:0000256" key="1">
    <source>
        <dbReference type="ARBA" id="ARBA00023122"/>
    </source>
</evidence>
<gene>
    <name evidence="3" type="ORF">BG04_3672</name>
</gene>
<dbReference type="InterPro" id="IPR051257">
    <property type="entry name" value="Diverse_CBS-Domain"/>
</dbReference>
<dbReference type="SUPFAM" id="SSF54631">
    <property type="entry name" value="CBS-domain pair"/>
    <property type="match status" value="1"/>
</dbReference>
<proteinExistence type="predicted"/>
<dbReference type="EMBL" id="CP009920">
    <property type="protein sequence ID" value="AJI20762.1"/>
    <property type="molecule type" value="Genomic_DNA"/>
</dbReference>
<sequence length="139" mass="15377">MKTVQEVMTADTETCTTLDNVYEVAVKMKEWNVGAIPIVDRDQLVGMITDRDLVIKGIAEKKPNSSKVTDVMSEELITITAEASVEEASKLMAQHQIRRLPVVENQKLVGIVSLGDLSTFRYANERAGEALSDISQQTH</sequence>
<evidence type="ECO:0000313" key="4">
    <source>
        <dbReference type="Proteomes" id="UP000031829"/>
    </source>
</evidence>
<accession>A0A0B6AI87</accession>
<evidence type="ECO:0000313" key="3">
    <source>
        <dbReference type="EMBL" id="AJI20762.1"/>
    </source>
</evidence>
<dbReference type="PROSITE" id="PS51371">
    <property type="entry name" value="CBS"/>
    <property type="match status" value="2"/>
</dbReference>
<feature type="domain" description="CBS" evidence="2">
    <location>
        <begin position="72"/>
        <end position="128"/>
    </location>
</feature>
<evidence type="ECO:0000259" key="2">
    <source>
        <dbReference type="PROSITE" id="PS51371"/>
    </source>
</evidence>
<feature type="domain" description="CBS" evidence="2">
    <location>
        <begin position="8"/>
        <end position="66"/>
    </location>
</feature>
<organism evidence="3 4">
    <name type="scientific">Priestia megaterium (strain ATCC 14581 / DSM 32 / CCUG 1817 / JCM 2506 / NBRC 15308 / NCIMB 9376 / NCTC 10342 / NRRL B-14308 / VKM B-512 / Ford 19)</name>
    <name type="common">Bacillus megaterium</name>
    <dbReference type="NCBI Taxonomy" id="1348623"/>
    <lineage>
        <taxon>Bacteria</taxon>
        <taxon>Bacillati</taxon>
        <taxon>Bacillota</taxon>
        <taxon>Bacilli</taxon>
        <taxon>Bacillales</taxon>
        <taxon>Bacillaceae</taxon>
        <taxon>Priestia</taxon>
    </lineage>
</organism>
<dbReference type="SMART" id="SM00116">
    <property type="entry name" value="CBS"/>
    <property type="match status" value="2"/>
</dbReference>
<name>A0A0B6AI87_PRIM2</name>
<reference evidence="3 4" key="1">
    <citation type="journal article" date="2015" name="Genome Announc.">
        <title>Complete genome sequences for 35 biothreat assay-relevant bacillus species.</title>
        <authorList>
            <person name="Johnson S.L."/>
            <person name="Daligault H.E."/>
            <person name="Davenport K.W."/>
            <person name="Jaissle J."/>
            <person name="Frey K.G."/>
            <person name="Ladner J.T."/>
            <person name="Broomall S.M."/>
            <person name="Bishop-Lilly K.A."/>
            <person name="Bruce D.C."/>
            <person name="Gibbons H.S."/>
            <person name="Coyne S.R."/>
            <person name="Lo C.C."/>
            <person name="Meincke L."/>
            <person name="Munk A.C."/>
            <person name="Koroleva G.I."/>
            <person name="Rosenzweig C.N."/>
            <person name="Palacios G.F."/>
            <person name="Redden C.L."/>
            <person name="Minogue T.D."/>
            <person name="Chain P.S."/>
        </authorList>
    </citation>
    <scope>NUCLEOTIDE SEQUENCE [LARGE SCALE GENOMIC DNA]</scope>
    <source>
        <strain evidence="4">ATCC 14581 / DSM 32 / JCM 2506 / NBRC 15308 / NCIMB 9376 / NCTC 10342 / NRRL B-14308 / VKM B-512</strain>
    </source>
</reference>
<dbReference type="AlphaFoldDB" id="A0A0B6AI87"/>
<dbReference type="GeneID" id="93641727"/>
<dbReference type="HOGENOM" id="CLU_040681_12_0_9"/>
<dbReference type="PANTHER" id="PTHR43080:SF2">
    <property type="entry name" value="CBS DOMAIN-CONTAINING PROTEIN"/>
    <property type="match status" value="1"/>
</dbReference>
<dbReference type="RefSeq" id="WP_013056085.1">
    <property type="nucleotide sequence ID" value="NZ_BCVB01000003.1"/>
</dbReference>